<dbReference type="PROSITE" id="PS51708">
    <property type="entry name" value="CHAD"/>
    <property type="match status" value="1"/>
</dbReference>
<dbReference type="InterPro" id="IPR038186">
    <property type="entry name" value="CHAD_dom_sf"/>
</dbReference>
<proteinExistence type="predicted"/>
<name>A0ABS0AD46_9GAMM</name>
<dbReference type="Gene3D" id="1.40.20.10">
    <property type="entry name" value="CHAD domain"/>
    <property type="match status" value="1"/>
</dbReference>
<dbReference type="PANTHER" id="PTHR39339">
    <property type="entry name" value="SLR1444 PROTEIN"/>
    <property type="match status" value="1"/>
</dbReference>
<evidence type="ECO:0000313" key="3">
    <source>
        <dbReference type="Proteomes" id="UP000644441"/>
    </source>
</evidence>
<reference evidence="2 3" key="1">
    <citation type="submission" date="2012-09" db="EMBL/GenBank/DDBJ databases">
        <title>Genome Sequence of alkane-degrading Bacterium Alcanivorax venustensis ISO4.</title>
        <authorList>
            <person name="Lai Q."/>
            <person name="Shao Z."/>
        </authorList>
    </citation>
    <scope>NUCLEOTIDE SEQUENCE [LARGE SCALE GENOMIC DNA]</scope>
    <source>
        <strain evidence="2 3">ISO4</strain>
    </source>
</reference>
<dbReference type="SMART" id="SM00880">
    <property type="entry name" value="CHAD"/>
    <property type="match status" value="1"/>
</dbReference>
<gene>
    <name evidence="2" type="ORF">ISO4_00651</name>
</gene>
<accession>A0ABS0AD46</accession>
<evidence type="ECO:0000259" key="1">
    <source>
        <dbReference type="PROSITE" id="PS51708"/>
    </source>
</evidence>
<evidence type="ECO:0000313" key="2">
    <source>
        <dbReference type="EMBL" id="MBF5052049.1"/>
    </source>
</evidence>
<keyword evidence="3" id="KW-1185">Reference proteome</keyword>
<protein>
    <submittedName>
        <fullName evidence="2">CHAD domain-containing protein</fullName>
    </submittedName>
</protein>
<sequence length="291" mass="32606">MSKAATSASDLPGRLAGAACDQDETVLSVLEGQTSLTPEQVHQVRVAVKRLRAIWRVMAGVVDKKTARRQDKALRMAARALAGARDTQVMGETLESLRKGARDYESEAIDAVRAQALAAEQELASPAMPEGLEGVFRADLYLWRNLNIEADNAELIKKGFGRLYAEGRQQGLEAVVENQPELWHRFRKRVKYQLYQLEPLESSLDDSALSLKEFRKLGKLLGELHDLHVLDEHLRKRKKDSEDKEPFVIVHQLIARLEADRVAECRKRTRRCYSLKPKAFRKALAGAAGAA</sequence>
<organism evidence="2 3">
    <name type="scientific">Alloalcanivorax venustensis ISO4</name>
    <dbReference type="NCBI Taxonomy" id="1177184"/>
    <lineage>
        <taxon>Bacteria</taxon>
        <taxon>Pseudomonadati</taxon>
        <taxon>Pseudomonadota</taxon>
        <taxon>Gammaproteobacteria</taxon>
        <taxon>Oceanospirillales</taxon>
        <taxon>Alcanivoracaceae</taxon>
        <taxon>Alloalcanivorax</taxon>
    </lineage>
</organism>
<feature type="domain" description="CHAD" evidence="1">
    <location>
        <begin position="5"/>
        <end position="285"/>
    </location>
</feature>
<dbReference type="RefSeq" id="WP_194855144.1">
    <property type="nucleotide sequence ID" value="NZ_ARXR01000004.1"/>
</dbReference>
<dbReference type="Pfam" id="PF05235">
    <property type="entry name" value="CHAD"/>
    <property type="match status" value="1"/>
</dbReference>
<dbReference type="InterPro" id="IPR007899">
    <property type="entry name" value="CHAD_dom"/>
</dbReference>
<dbReference type="EMBL" id="ARXR01000004">
    <property type="protein sequence ID" value="MBF5052049.1"/>
    <property type="molecule type" value="Genomic_DNA"/>
</dbReference>
<dbReference type="Proteomes" id="UP000644441">
    <property type="component" value="Unassembled WGS sequence"/>
</dbReference>
<dbReference type="PANTHER" id="PTHR39339:SF1">
    <property type="entry name" value="CHAD DOMAIN-CONTAINING PROTEIN"/>
    <property type="match status" value="1"/>
</dbReference>
<comment type="caution">
    <text evidence="2">The sequence shown here is derived from an EMBL/GenBank/DDBJ whole genome shotgun (WGS) entry which is preliminary data.</text>
</comment>